<evidence type="ECO:0000256" key="4">
    <source>
        <dbReference type="ARBA" id="ARBA00023136"/>
    </source>
</evidence>
<evidence type="ECO:0000256" key="1">
    <source>
        <dbReference type="ARBA" id="ARBA00004141"/>
    </source>
</evidence>
<sequence length="121" mass="13668">MHRNLIQFARYLLVGGLNYGVDIGMFLLLFNFFRIDLLLDNMISKVLAGIFSFVAYRAFTSGVIKDKGRAQTAGHALFHSLGAKHSSFRLDSACHAMDHVNGSYRQDSVRRTPRIDQLYAL</sequence>
<feature type="transmembrane region" description="Helical" evidence="5">
    <location>
        <begin position="12"/>
        <end position="30"/>
    </location>
</feature>
<dbReference type="EMBL" id="VAVY01000002">
    <property type="protein sequence ID" value="TMM64970.1"/>
    <property type="molecule type" value="Genomic_DNA"/>
</dbReference>
<evidence type="ECO:0000256" key="5">
    <source>
        <dbReference type="SAM" id="Phobius"/>
    </source>
</evidence>
<organism evidence="7 8">
    <name type="scientific">Pseudomonas protegens</name>
    <dbReference type="NCBI Taxonomy" id="380021"/>
    <lineage>
        <taxon>Bacteria</taxon>
        <taxon>Pseudomonadati</taxon>
        <taxon>Pseudomonadota</taxon>
        <taxon>Gammaproteobacteria</taxon>
        <taxon>Pseudomonadales</taxon>
        <taxon>Pseudomonadaceae</taxon>
        <taxon>Pseudomonas</taxon>
    </lineage>
</organism>
<keyword evidence="2 5" id="KW-0812">Transmembrane</keyword>
<gene>
    <name evidence="7" type="ORF">FEF10_17325</name>
</gene>
<proteinExistence type="predicted"/>
<protein>
    <submittedName>
        <fullName evidence="7">GtrA family protein</fullName>
    </submittedName>
</protein>
<comment type="subcellular location">
    <subcellularLocation>
        <location evidence="1">Membrane</location>
        <topology evidence="1">Multi-pass membrane protein</topology>
    </subcellularLocation>
</comment>
<evidence type="ECO:0000256" key="3">
    <source>
        <dbReference type="ARBA" id="ARBA00022989"/>
    </source>
</evidence>
<reference evidence="7 8" key="1">
    <citation type="submission" date="2019-05" db="EMBL/GenBank/DDBJ databases">
        <title>Identification and Biocontrol Activity Analysis of Biocontrol Strain PF-1 Based on Genome-wide Data.</title>
        <authorList>
            <person name="Qi J."/>
        </authorList>
    </citation>
    <scope>NUCLEOTIDE SEQUENCE [LARGE SCALE GENOMIC DNA]</scope>
    <source>
        <strain evidence="7 8">PF-1</strain>
    </source>
</reference>
<comment type="caution">
    <text evidence="7">The sequence shown here is derived from an EMBL/GenBank/DDBJ whole genome shotgun (WGS) entry which is preliminary data.</text>
</comment>
<keyword evidence="8" id="KW-1185">Reference proteome</keyword>
<dbReference type="Proteomes" id="UP000310095">
    <property type="component" value="Unassembled WGS sequence"/>
</dbReference>
<dbReference type="RefSeq" id="WP_050783774.1">
    <property type="nucleotide sequence ID" value="NZ_CP022097.2"/>
</dbReference>
<feature type="transmembrane region" description="Helical" evidence="5">
    <location>
        <begin position="42"/>
        <end position="59"/>
    </location>
</feature>
<dbReference type="InterPro" id="IPR007267">
    <property type="entry name" value="GtrA_DPMS_TM"/>
</dbReference>
<keyword evidence="3 5" id="KW-1133">Transmembrane helix</keyword>
<evidence type="ECO:0000313" key="7">
    <source>
        <dbReference type="EMBL" id="TMM64970.1"/>
    </source>
</evidence>
<feature type="domain" description="GtrA/DPMS transmembrane" evidence="6">
    <location>
        <begin position="10"/>
        <end position="68"/>
    </location>
</feature>
<accession>A0ABY2VMC1</accession>
<evidence type="ECO:0000313" key="8">
    <source>
        <dbReference type="Proteomes" id="UP000310095"/>
    </source>
</evidence>
<evidence type="ECO:0000259" key="6">
    <source>
        <dbReference type="Pfam" id="PF04138"/>
    </source>
</evidence>
<evidence type="ECO:0000256" key="2">
    <source>
        <dbReference type="ARBA" id="ARBA00022692"/>
    </source>
</evidence>
<name>A0ABY2VMC1_9PSED</name>
<dbReference type="Pfam" id="PF04138">
    <property type="entry name" value="GtrA_DPMS_TM"/>
    <property type="match status" value="1"/>
</dbReference>
<keyword evidence="4 5" id="KW-0472">Membrane</keyword>